<keyword evidence="4" id="KW-1185">Reference proteome</keyword>
<feature type="signal peptide" evidence="1">
    <location>
        <begin position="1"/>
        <end position="19"/>
    </location>
</feature>
<evidence type="ECO:0000313" key="3">
    <source>
        <dbReference type="EMBL" id="MDO6414246.1"/>
    </source>
</evidence>
<dbReference type="InterPro" id="IPR011051">
    <property type="entry name" value="RmlC_Cupin_sf"/>
</dbReference>
<evidence type="ECO:0000256" key="1">
    <source>
        <dbReference type="SAM" id="SignalP"/>
    </source>
</evidence>
<evidence type="ECO:0000259" key="2">
    <source>
        <dbReference type="Pfam" id="PF07883"/>
    </source>
</evidence>
<organism evidence="3 4">
    <name type="scientific">Sphingomonas natans</name>
    <dbReference type="NCBI Taxonomy" id="3063330"/>
    <lineage>
        <taxon>Bacteria</taxon>
        <taxon>Pseudomonadati</taxon>
        <taxon>Pseudomonadota</taxon>
        <taxon>Alphaproteobacteria</taxon>
        <taxon>Sphingomonadales</taxon>
        <taxon>Sphingomonadaceae</taxon>
        <taxon>Sphingomonas</taxon>
    </lineage>
</organism>
<comment type="caution">
    <text evidence="3">The sequence shown here is derived from an EMBL/GenBank/DDBJ whole genome shotgun (WGS) entry which is preliminary data.</text>
</comment>
<protein>
    <submittedName>
        <fullName evidence="3">Cupin domain-containing protein</fullName>
    </submittedName>
</protein>
<proteinExistence type="predicted"/>
<evidence type="ECO:0000313" key="4">
    <source>
        <dbReference type="Proteomes" id="UP001169764"/>
    </source>
</evidence>
<accession>A0ABT8Y7H4</accession>
<dbReference type="InterPro" id="IPR014710">
    <property type="entry name" value="RmlC-like_jellyroll"/>
</dbReference>
<reference evidence="3" key="1">
    <citation type="submission" date="2023-07" db="EMBL/GenBank/DDBJ databases">
        <authorList>
            <person name="Kim M."/>
        </authorList>
    </citation>
    <scope>NUCLEOTIDE SEQUENCE</scope>
    <source>
        <strain evidence="3">BIUV-7</strain>
    </source>
</reference>
<dbReference type="RefSeq" id="WP_303541296.1">
    <property type="nucleotide sequence ID" value="NZ_JAUOTP010000003.1"/>
</dbReference>
<dbReference type="InterPro" id="IPR013096">
    <property type="entry name" value="Cupin_2"/>
</dbReference>
<dbReference type="Pfam" id="PF07883">
    <property type="entry name" value="Cupin_2"/>
    <property type="match status" value="1"/>
</dbReference>
<dbReference type="SUPFAM" id="SSF51182">
    <property type="entry name" value="RmlC-like cupins"/>
    <property type="match status" value="1"/>
</dbReference>
<feature type="domain" description="Cupin type-2" evidence="2">
    <location>
        <begin position="115"/>
        <end position="156"/>
    </location>
</feature>
<dbReference type="EMBL" id="JAUOTP010000003">
    <property type="protein sequence ID" value="MDO6414246.1"/>
    <property type="molecule type" value="Genomic_DNA"/>
</dbReference>
<name>A0ABT8Y7H4_9SPHN</name>
<keyword evidence="1" id="KW-0732">Signal</keyword>
<feature type="chain" id="PRO_5046549149" evidence="1">
    <location>
        <begin position="20"/>
        <end position="196"/>
    </location>
</feature>
<dbReference type="Proteomes" id="UP001169764">
    <property type="component" value="Unassembled WGS sequence"/>
</dbReference>
<gene>
    <name evidence="3" type="ORF">Q4F19_07615</name>
</gene>
<sequence>MRFVAALFFASLAVGEARALSPGAFVIETIAERRLATLPPGPLFWRIETLPTANAAKAAGGPHALSASVAGRNWLFTLSRAGGATPGATRVREIGPIPTPNARSFLLRINRAGGPPESQTPVHSHPGAEAIYVLAGQVTQRTGHGTERAGAGDALSAHGQDMAMQLTSSGDAPLDQLVMFVVDAEKPFSPAARFDD</sequence>
<dbReference type="Gene3D" id="2.60.120.10">
    <property type="entry name" value="Jelly Rolls"/>
    <property type="match status" value="1"/>
</dbReference>